<evidence type="ECO:0000256" key="2">
    <source>
        <dbReference type="ARBA" id="ARBA00022656"/>
    </source>
</evidence>
<dbReference type="PROSITE" id="PS00330">
    <property type="entry name" value="HEMOLYSIN_CALCIUM"/>
    <property type="match status" value="1"/>
</dbReference>
<dbReference type="InterPro" id="IPR007280">
    <property type="entry name" value="Peptidase_C_arc/bac"/>
</dbReference>
<dbReference type="InterPro" id="IPR003995">
    <property type="entry name" value="RTX_toxin_determinant-A"/>
</dbReference>
<dbReference type="GO" id="GO:0005576">
    <property type="term" value="C:extracellular region"/>
    <property type="evidence" value="ECO:0007669"/>
    <property type="project" value="InterPro"/>
</dbReference>
<dbReference type="PRINTS" id="PR00313">
    <property type="entry name" value="CABNDNGRPT"/>
</dbReference>
<feature type="region of interest" description="Disordered" evidence="8">
    <location>
        <begin position="335"/>
        <end position="376"/>
    </location>
</feature>
<evidence type="ECO:0000256" key="1">
    <source>
        <dbReference type="ARBA" id="ARBA00004370"/>
    </source>
</evidence>
<organism evidence="10">
    <name type="scientific">Candidatus Kentrum sp. LFY</name>
    <dbReference type="NCBI Taxonomy" id="2126342"/>
    <lineage>
        <taxon>Bacteria</taxon>
        <taxon>Pseudomonadati</taxon>
        <taxon>Pseudomonadota</taxon>
        <taxon>Gammaproteobacteria</taxon>
        <taxon>Candidatus Kentrum</taxon>
    </lineage>
</organism>
<evidence type="ECO:0000259" key="9">
    <source>
        <dbReference type="SMART" id="SM00237"/>
    </source>
</evidence>
<reference evidence="10" key="1">
    <citation type="submission" date="2019-02" db="EMBL/GenBank/DDBJ databases">
        <authorList>
            <person name="Gruber-Vodicka R. H."/>
            <person name="Seah K. B. B."/>
        </authorList>
    </citation>
    <scope>NUCLEOTIDE SEQUENCE</scope>
    <source>
        <strain evidence="10">BECK_BY7</strain>
    </source>
</reference>
<dbReference type="SUPFAM" id="SSF141072">
    <property type="entry name" value="CalX-like"/>
    <property type="match status" value="1"/>
</dbReference>
<comment type="subcellular location">
    <subcellularLocation>
        <location evidence="1">Membrane</location>
    </subcellularLocation>
</comment>
<keyword evidence="3" id="KW-0732">Signal</keyword>
<feature type="compositionally biased region" description="Polar residues" evidence="8">
    <location>
        <begin position="218"/>
        <end position="227"/>
    </location>
</feature>
<dbReference type="Pfam" id="PF00353">
    <property type="entry name" value="HemolysinCabind"/>
    <property type="match status" value="1"/>
</dbReference>
<dbReference type="PANTHER" id="PTHR46682:SF1">
    <property type="entry name" value="ADHESION G-PROTEIN COUPLED RECEPTOR V1"/>
    <property type="match status" value="1"/>
</dbReference>
<accession>A0A450WT98</accession>
<sequence length="1142" mass="122815">MGFIDADSFGFDQPEAIISFNYQRSFVSNPQNRFFDKTQFIREANMLALRAKVDRGWALIPAPVFQNFYFFDTSRKYTNQFGRKHMSDIVSNIHTREELHLDNYRTSRIDHRYDQDWFRIYLRAGQRVRFDLEGSPTGRGTLRDTYLRGIFDSDGTEIRGYTNDDGGTGTNSRVTFTASSTGDYYVSAGAYSSRTGSYRLTATALGSTQPPSPPPSSTDDYSANTGTRGRLSLGGYRQGNIERSGDRDWFQIRLNAGQRVRFDLEGSPTGRGTLSDTYLRGIYNSSGSQLNGTTNDDGGTSTNSRVTFTASSTGDYYVAAGAYSSRTGSYRLTATALGSTQPPSPPPSSTDDFSANTSTRGRLSLGGNTTGNIERGGDQDWFRIRLNQGQRVRFDLEGSPTGRGTLSDTYLRGIYNSSGNQIGGTTNDDGGTSTNSRVTFTASSTGYYYVAAGAYSSRTGTYRLTATSMGTLAPEVSVSGNGYDIADGDISPRSADYTSFGSVNQNGSAISRTFTVRNTGNATLTTSNLGVTGTGFSITEGLDRSIAAGGSDNFTVRMDTATAGSKGGRITFNTNDSSEGVFDFSISGTVNRQLLPPTLSIRAASADKNEGNSGSTPFTFTVTRTGDTSGSSSAYWAVSGYGSNAASGRDFASGSFPGSRVTFAPGEMSKTVTVNISGDTSVESNEDFRVQLSSSSGATIGTSTAYGTIRNEDSFFDYLSRAAAYVATGARSALDWTMDNIRSALTTKYNNGTKYLAYVTSPTVDIPHPYTFGLTSTSIGATAYFDIADIMGITQEGRGGYAGNENGWVTTWIDAEASLLSLGAGYSPVGIVEIEDIDVFETDPTRQFDLSLGSVEFRGLTFSTDGGLTGVSAGTSFGLNLIDLSVNVGRFEFDYQNLAQSVTSAFSTRSQDTASDRIIQAFSGLRNSFHRFTPVDGIAGTSNADSNLRGTSQDDSIDGLGGNDTIYGIGGNDILNGNAGNDNLYGGTGNDTYRYLRDEGADIINEQGSRSDSDTLEIWDDNSFMDISDSIDLDNFNDLRYMKSGNDLVINLDIRGAMWTRDFNSGRITIANQGTDSSRVEFLRLYDDDNQVIGRTADHPNAKIDLTSVWNVVRNESVTSLSNLTFTSTPNARGLYEALAVA</sequence>
<dbReference type="EMBL" id="CAADFN010000070">
    <property type="protein sequence ID" value="VFK20275.1"/>
    <property type="molecule type" value="Genomic_DNA"/>
</dbReference>
<name>A0A450WT98_9GAMM</name>
<evidence type="ECO:0000313" key="10">
    <source>
        <dbReference type="EMBL" id="VFK20275.1"/>
    </source>
</evidence>
<dbReference type="NCBIfam" id="NF012200">
    <property type="entry name" value="choice_anch_D"/>
    <property type="match status" value="1"/>
</dbReference>
<dbReference type="SUPFAM" id="SSF51120">
    <property type="entry name" value="beta-Roll"/>
    <property type="match status" value="1"/>
</dbReference>
<dbReference type="InterPro" id="IPR038081">
    <property type="entry name" value="CalX-like_sf"/>
</dbReference>
<dbReference type="Pfam" id="PF04151">
    <property type="entry name" value="PPC"/>
    <property type="match status" value="2"/>
</dbReference>
<dbReference type="GO" id="GO:0004930">
    <property type="term" value="F:G protein-coupled receptor activity"/>
    <property type="evidence" value="ECO:0007669"/>
    <property type="project" value="InterPro"/>
</dbReference>
<keyword evidence="5" id="KW-0106">Calcium</keyword>
<evidence type="ECO:0000256" key="3">
    <source>
        <dbReference type="ARBA" id="ARBA00022729"/>
    </source>
</evidence>
<dbReference type="AlphaFoldDB" id="A0A450WT98"/>
<evidence type="ECO:0000256" key="8">
    <source>
        <dbReference type="SAM" id="MobiDB-lite"/>
    </source>
</evidence>
<dbReference type="PANTHER" id="PTHR46682">
    <property type="entry name" value="ADHESION G-PROTEIN COUPLED RECEPTOR V1"/>
    <property type="match status" value="1"/>
</dbReference>
<dbReference type="InterPro" id="IPR003644">
    <property type="entry name" value="Calx_beta"/>
</dbReference>
<evidence type="ECO:0000256" key="7">
    <source>
        <dbReference type="ARBA" id="ARBA00023136"/>
    </source>
</evidence>
<dbReference type="GO" id="GO:0005509">
    <property type="term" value="F:calcium ion binding"/>
    <property type="evidence" value="ECO:0007669"/>
    <property type="project" value="InterPro"/>
</dbReference>
<dbReference type="Pfam" id="PF03160">
    <property type="entry name" value="Calx-beta"/>
    <property type="match status" value="1"/>
</dbReference>
<protein>
    <submittedName>
        <fullName evidence="10">Hemolysin-type calcium-binding repeat-containing protein</fullName>
    </submittedName>
</protein>
<dbReference type="Gene3D" id="2.60.40.2030">
    <property type="match status" value="1"/>
</dbReference>
<dbReference type="InterPro" id="IPR001343">
    <property type="entry name" value="Hemolysn_Ca-bd"/>
</dbReference>
<keyword evidence="2" id="KW-0800">Toxin</keyword>
<dbReference type="InterPro" id="IPR013783">
    <property type="entry name" value="Ig-like_fold"/>
</dbReference>
<keyword evidence="7" id="KW-0472">Membrane</keyword>
<dbReference type="GO" id="GO:0090729">
    <property type="term" value="F:toxin activity"/>
    <property type="evidence" value="ECO:0007669"/>
    <property type="project" value="UniProtKB-KW"/>
</dbReference>
<keyword evidence="6" id="KW-0843">Virulence</keyword>
<evidence type="ECO:0000256" key="6">
    <source>
        <dbReference type="ARBA" id="ARBA00023026"/>
    </source>
</evidence>
<dbReference type="Gene3D" id="2.60.120.380">
    <property type="match status" value="3"/>
</dbReference>
<keyword evidence="4" id="KW-0677">Repeat</keyword>
<gene>
    <name evidence="10" type="ORF">BECKLFY1418C_GA0070996_10703</name>
</gene>
<dbReference type="PRINTS" id="PR01488">
    <property type="entry name" value="RTXTOXINA"/>
</dbReference>
<feature type="region of interest" description="Disordered" evidence="8">
    <location>
        <begin position="203"/>
        <end position="238"/>
    </location>
</feature>
<dbReference type="Gene3D" id="2.150.10.10">
    <property type="entry name" value="Serralysin-like metalloprotease, C-terminal"/>
    <property type="match status" value="1"/>
</dbReference>
<dbReference type="InterPro" id="IPR026919">
    <property type="entry name" value="ADGRV1"/>
</dbReference>
<feature type="compositionally biased region" description="Polar residues" evidence="8">
    <location>
        <begin position="350"/>
        <end position="372"/>
    </location>
</feature>
<dbReference type="Gene3D" id="2.60.40.10">
    <property type="entry name" value="Immunoglobulins"/>
    <property type="match status" value="1"/>
</dbReference>
<feature type="domain" description="Calx-beta" evidence="9">
    <location>
        <begin position="589"/>
        <end position="693"/>
    </location>
</feature>
<dbReference type="GO" id="GO:0016020">
    <property type="term" value="C:membrane"/>
    <property type="evidence" value="ECO:0007669"/>
    <property type="project" value="UniProtKB-SubCell"/>
</dbReference>
<evidence type="ECO:0000256" key="4">
    <source>
        <dbReference type="ARBA" id="ARBA00022737"/>
    </source>
</evidence>
<dbReference type="InterPro" id="IPR018511">
    <property type="entry name" value="Hemolysin-typ_Ca-bd_CS"/>
</dbReference>
<dbReference type="SMART" id="SM00237">
    <property type="entry name" value="Calx_beta"/>
    <property type="match status" value="1"/>
</dbReference>
<proteinExistence type="predicted"/>
<evidence type="ECO:0000256" key="5">
    <source>
        <dbReference type="ARBA" id="ARBA00022837"/>
    </source>
</evidence>
<dbReference type="InterPro" id="IPR011049">
    <property type="entry name" value="Serralysin-like_metalloprot_C"/>
</dbReference>